<keyword evidence="1" id="KW-1133">Transmembrane helix</keyword>
<comment type="caution">
    <text evidence="2">The sequence shown here is derived from an EMBL/GenBank/DDBJ whole genome shotgun (WGS) entry which is preliminary data.</text>
</comment>
<keyword evidence="3" id="KW-1185">Reference proteome</keyword>
<name>A0ABQ3Z0T4_9ACTN</name>
<evidence type="ECO:0000313" key="3">
    <source>
        <dbReference type="Proteomes" id="UP000637628"/>
    </source>
</evidence>
<feature type="transmembrane region" description="Helical" evidence="1">
    <location>
        <begin position="20"/>
        <end position="39"/>
    </location>
</feature>
<evidence type="ECO:0000313" key="2">
    <source>
        <dbReference type="EMBL" id="GIE03428.1"/>
    </source>
</evidence>
<gene>
    <name evidence="2" type="ORF">Adu01nite_47780</name>
</gene>
<dbReference type="EMBL" id="BOML01000038">
    <property type="protein sequence ID" value="GIE03428.1"/>
    <property type="molecule type" value="Genomic_DNA"/>
</dbReference>
<sequence>MTDHADTVPRGFPGHGRSRWIVAGTLAVVVLAAFILWLIGRLPGAPLRPGPLEGTNYEELKVRTNTAETGILWGSLQLHNGTGFDVVLDKVTLADNPQNTQPSAGPYIWDTDRVALLNTGSVSGYSIPLPSDWKIPPRHSVKGFRIRPHAEEESVEVLYELPVPTRVTEVHGMTVRYHTRGLAYQRTYDISIIICPPSDGSRCKTS</sequence>
<dbReference type="RefSeq" id="WP_203729312.1">
    <property type="nucleotide sequence ID" value="NZ_BAAATX010000006.1"/>
</dbReference>
<keyword evidence="1" id="KW-0812">Transmembrane</keyword>
<reference evidence="2 3" key="1">
    <citation type="submission" date="2021-01" db="EMBL/GenBank/DDBJ databases">
        <title>Whole genome shotgun sequence of Actinoplanes durhamensis NBRC 14914.</title>
        <authorList>
            <person name="Komaki H."/>
            <person name="Tamura T."/>
        </authorList>
    </citation>
    <scope>NUCLEOTIDE SEQUENCE [LARGE SCALE GENOMIC DNA]</scope>
    <source>
        <strain evidence="2 3">NBRC 14914</strain>
    </source>
</reference>
<keyword evidence="1" id="KW-0472">Membrane</keyword>
<protein>
    <submittedName>
        <fullName evidence="2">Uncharacterized protein</fullName>
    </submittedName>
</protein>
<dbReference type="Proteomes" id="UP000637628">
    <property type="component" value="Unassembled WGS sequence"/>
</dbReference>
<proteinExistence type="predicted"/>
<accession>A0ABQ3Z0T4</accession>
<organism evidence="2 3">
    <name type="scientific">Paractinoplanes durhamensis</name>
    <dbReference type="NCBI Taxonomy" id="113563"/>
    <lineage>
        <taxon>Bacteria</taxon>
        <taxon>Bacillati</taxon>
        <taxon>Actinomycetota</taxon>
        <taxon>Actinomycetes</taxon>
        <taxon>Micromonosporales</taxon>
        <taxon>Micromonosporaceae</taxon>
        <taxon>Paractinoplanes</taxon>
    </lineage>
</organism>
<evidence type="ECO:0000256" key="1">
    <source>
        <dbReference type="SAM" id="Phobius"/>
    </source>
</evidence>